<dbReference type="EMBL" id="RSED01000006">
    <property type="protein sequence ID" value="RRS04600.1"/>
    <property type="molecule type" value="Genomic_DNA"/>
</dbReference>
<evidence type="ECO:0000256" key="1">
    <source>
        <dbReference type="SAM" id="Phobius"/>
    </source>
</evidence>
<evidence type="ECO:0000313" key="4">
    <source>
        <dbReference type="Proteomes" id="UP000269265"/>
    </source>
</evidence>
<comment type="caution">
    <text evidence="3">The sequence shown here is derived from an EMBL/GenBank/DDBJ whole genome shotgun (WGS) entry which is preliminary data.</text>
</comment>
<gene>
    <name evidence="3" type="ORF">EIP75_09245</name>
</gene>
<feature type="transmembrane region" description="Helical" evidence="1">
    <location>
        <begin position="459"/>
        <end position="476"/>
    </location>
</feature>
<feature type="domain" description="DUF4178" evidence="2">
    <location>
        <begin position="296"/>
        <end position="424"/>
    </location>
</feature>
<dbReference type="Proteomes" id="UP000269265">
    <property type="component" value="Unassembled WGS sequence"/>
</dbReference>
<keyword evidence="1" id="KW-0472">Membrane</keyword>
<name>A0A426VCU2_9BURK</name>
<evidence type="ECO:0000313" key="3">
    <source>
        <dbReference type="EMBL" id="RRS04600.1"/>
    </source>
</evidence>
<dbReference type="AlphaFoldDB" id="A0A426VCU2"/>
<dbReference type="Pfam" id="PF13785">
    <property type="entry name" value="DUF4178"/>
    <property type="match status" value="2"/>
</dbReference>
<keyword evidence="1" id="KW-0812">Transmembrane</keyword>
<dbReference type="InterPro" id="IPR025235">
    <property type="entry name" value="DUF4178"/>
</dbReference>
<keyword evidence="1" id="KW-1133">Transmembrane helix</keyword>
<protein>
    <submittedName>
        <fullName evidence="3">DUF4178 domain-containing protein</fullName>
    </submittedName>
</protein>
<accession>A0A426VCU2</accession>
<dbReference type="OrthoDB" id="228033at2"/>
<sequence length="528" mass="57253">MVDPTPQRAWRALCSFCGAPVEFRSAASPMAVCSYCRSTLLRDGDTLRRIGQTAHLFDDHSPLQLGVAGRYQGEPFTLVGRVQMAYDEGVWNEWHALFDNGRSGWLSEDNGQHVFAFEQPARSALPENWARTPPGVTLFIDQAPWVVASSVSARVQAAEGELAFVPDFAQTGTVVELRDTQGQVLSLDDTEKPPRRFIGSAVSLPDLALHGLREGPAEAPIKSAGIECPNCGAPLAPRLGQSLSIVCGSCKSVVDISKRDEGTGLAHYAQDNGLEPLIPMGRSGVLDADGSGKADSWQVVGYQERCDEPGGDDEQTFWREYLLYNQQRGFAFLVDAEDGWSVVRPVTGVPSSQSASAVFKGVTYRKKYTYTAKTTYVIGEFYWRVRRDQRSLNTDYAGAGSKARLLLNREQTGQEITWSAGQILDAKAVMGAFGIKPDQAAAFKRDAGASGSWWSGKTGWLLILLVIVLVVMLSRCGDGRDCNRVRDTYGAASYEYSQCTQRAGSSGGSWGGSHGSSWGGYDSGGSHK</sequence>
<feature type="domain" description="DUF4178" evidence="2">
    <location>
        <begin position="64"/>
        <end position="202"/>
    </location>
</feature>
<proteinExistence type="predicted"/>
<dbReference type="RefSeq" id="WP_125242974.1">
    <property type="nucleotide sequence ID" value="NZ_RSED01000006.1"/>
</dbReference>
<evidence type="ECO:0000259" key="2">
    <source>
        <dbReference type="Pfam" id="PF13785"/>
    </source>
</evidence>
<keyword evidence="4" id="KW-1185">Reference proteome</keyword>
<reference evidence="3 4" key="1">
    <citation type="submission" date="2018-12" db="EMBL/GenBank/DDBJ databases">
        <title>The whole draft genome of Aquabacterium sp. SJQ9.</title>
        <authorList>
            <person name="Sun L."/>
            <person name="Gao X."/>
            <person name="Chen W."/>
            <person name="Huang K."/>
        </authorList>
    </citation>
    <scope>NUCLEOTIDE SEQUENCE [LARGE SCALE GENOMIC DNA]</scope>
    <source>
        <strain evidence="3 4">SJQ9</strain>
    </source>
</reference>
<organism evidence="3 4">
    <name type="scientific">Aquabacterium soli</name>
    <dbReference type="NCBI Taxonomy" id="2493092"/>
    <lineage>
        <taxon>Bacteria</taxon>
        <taxon>Pseudomonadati</taxon>
        <taxon>Pseudomonadota</taxon>
        <taxon>Betaproteobacteria</taxon>
        <taxon>Burkholderiales</taxon>
        <taxon>Aquabacterium</taxon>
    </lineage>
</organism>